<dbReference type="PaxDb" id="29760-VIT_11s0118g00270.t01"/>
<evidence type="ECO:0000313" key="3">
    <source>
        <dbReference type="Proteomes" id="UP000009183"/>
    </source>
</evidence>
<gene>
    <name evidence="2" type="ordered locus">VIT_11s0118g00270</name>
</gene>
<organism evidence="2 3">
    <name type="scientific">Vitis vinifera</name>
    <name type="common">Grape</name>
    <dbReference type="NCBI Taxonomy" id="29760"/>
    <lineage>
        <taxon>Eukaryota</taxon>
        <taxon>Viridiplantae</taxon>
        <taxon>Streptophyta</taxon>
        <taxon>Embryophyta</taxon>
        <taxon>Tracheophyta</taxon>
        <taxon>Spermatophyta</taxon>
        <taxon>Magnoliopsida</taxon>
        <taxon>eudicotyledons</taxon>
        <taxon>Gunneridae</taxon>
        <taxon>Pentapetalae</taxon>
        <taxon>rosids</taxon>
        <taxon>Vitales</taxon>
        <taxon>Vitaceae</taxon>
        <taxon>Viteae</taxon>
        <taxon>Vitis</taxon>
    </lineage>
</organism>
<evidence type="ECO:0000313" key="2">
    <source>
        <dbReference type="EMBL" id="CCB49912.1"/>
    </source>
</evidence>
<evidence type="ECO:0000256" key="1">
    <source>
        <dbReference type="SAM" id="Phobius"/>
    </source>
</evidence>
<protein>
    <submittedName>
        <fullName evidence="2">Uncharacterized protein</fullName>
    </submittedName>
</protein>
<dbReference type="AlphaFoldDB" id="F6HCG6"/>
<dbReference type="InParanoid" id="F6HCG6"/>
<accession>F6HCG6</accession>
<sequence>MVKDCLLWDQLYKECLLGGDLFSVLSALTYGLFTVLLKKFAGEEGDRVDVQKLFGNYLLSSFWSDQFQSGL</sequence>
<feature type="transmembrane region" description="Helical" evidence="1">
    <location>
        <begin position="16"/>
        <end position="37"/>
    </location>
</feature>
<keyword evidence="1" id="KW-0812">Transmembrane</keyword>
<keyword evidence="1" id="KW-1133">Transmembrane helix</keyword>
<keyword evidence="1" id="KW-0472">Membrane</keyword>
<reference evidence="2" key="1">
    <citation type="submission" date="2011-05" db="EMBL/GenBank/DDBJ databases">
        <title>High quality assembly and annotation of grapevine genome.</title>
        <authorList>
            <person name="Vitulo N."/>
            <person name="Olivier J."/>
            <person name="Forcato C."/>
            <person name="Albiero A."/>
            <person name="D'Angelo M."/>
            <person name="Zimbello R."/>
            <person name="Schiavon R."/>
            <person name="Rigobello C."/>
            <person name="Policriti A."/>
            <person name="Clepet C."/>
            <person name="Casagrande A."/>
            <person name="Choisne N."/>
            <person name="Vezzi A."/>
            <person name="Hugueney P."/>
            <person name="Horner D."/>
            <person name="Mica E."/>
            <person name="Cattonaro F."/>
            <person name="Del Fabbro C."/>
            <person name="Alaux M."/>
            <person name="Di Gaspero G."/>
            <person name="Scalabrin S."/>
            <person name="Pesole G."/>
            <person name="Delledonne M."/>
            <person name="Pezzotti M."/>
            <person name="Pe E.M."/>
            <person name="Caboche M."/>
            <person name="Adam-Blondon A.-F."/>
            <person name="Weissenbach J."/>
            <person name="Quetier F."/>
            <person name="Wincker P."/>
            <person name="Morgante M."/>
            <person name="Valle G."/>
        </authorList>
    </citation>
    <scope>NUCLEOTIDE SEQUENCE</scope>
</reference>
<dbReference type="EMBL" id="FN595515">
    <property type="protein sequence ID" value="CCB49912.1"/>
    <property type="molecule type" value="Genomic_DNA"/>
</dbReference>
<name>F6HCG6_VITVI</name>
<dbReference type="eggNOG" id="KOG2765">
    <property type="taxonomic scope" value="Eukaryota"/>
</dbReference>
<keyword evidence="3" id="KW-1185">Reference proteome</keyword>
<dbReference type="HOGENOM" id="CLU_2745221_0_0_1"/>
<dbReference type="Proteomes" id="UP000009183">
    <property type="component" value="Chromosome 11"/>
</dbReference>
<proteinExistence type="predicted"/>